<dbReference type="PANTHER" id="PTHR43424:SF1">
    <property type="entry name" value="LOCUS PUTATIVE PROTEIN 1-RELATED"/>
    <property type="match status" value="1"/>
</dbReference>
<feature type="transmembrane region" description="Helical" evidence="5">
    <location>
        <begin position="376"/>
        <end position="399"/>
    </location>
</feature>
<dbReference type="Proteomes" id="UP001596026">
    <property type="component" value="Unassembled WGS sequence"/>
</dbReference>
<name>A0ABV9M4N4_9ENTE</name>
<keyword evidence="4 5" id="KW-0472">Membrane</keyword>
<protein>
    <submittedName>
        <fullName evidence="6">Flippase</fullName>
    </submittedName>
</protein>
<organism evidence="6 7">
    <name type="scientific">Enterococcus eurekensis</name>
    <dbReference type="NCBI Taxonomy" id="1159753"/>
    <lineage>
        <taxon>Bacteria</taxon>
        <taxon>Bacillati</taxon>
        <taxon>Bacillota</taxon>
        <taxon>Bacilli</taxon>
        <taxon>Lactobacillales</taxon>
        <taxon>Enterococcaceae</taxon>
        <taxon>Enterococcus</taxon>
    </lineage>
</organism>
<comment type="caution">
    <text evidence="6">The sequence shown here is derived from an EMBL/GenBank/DDBJ whole genome shotgun (WGS) entry which is preliminary data.</text>
</comment>
<sequence>MKVIKNYLYNVGYQVFLLIVPIITVPYTSRVLGSEGIGINAFTNSIIQYFILFGSIGINLYGNRTIAYNRENSKKLKTTFWEISIIRILFISISYLFFLFFLFFVDEYREYFLYQSILIIAAGLDISWLFMGLEDFKKTVVRNILVKITSIFMIFIFVKSEKDVGIYILILSGSILMGNLLLWGYIKPMFGNVKFKQLNLKKHIKPSISLFIPQIATQVYLILNKTMLGVLTNVENVAFYEQSDKIVKIILAVVTATGTVMLPRVASVFAKGELEKVKYYLTTSFEFVSFICFPLAFGLSSISEKFSVWFLGEGFEATGQLISILSFVIIFIGWSNVLGTQYLLPTNQTKYYTQSVITGAVLNIFLNIFLIRELGVMGAVIATVLSEFIVTLVQIYFTRKTIELKILFGDVWKYFISSGIMYACVKMIHTNMDGNLMNFSFQILVGAVIYIIVVWLLKARILIIFKKFLLK</sequence>
<feature type="transmembrane region" description="Helical" evidence="5">
    <location>
        <begin position="411"/>
        <end position="429"/>
    </location>
</feature>
<comment type="subcellular location">
    <subcellularLocation>
        <location evidence="1">Membrane</location>
        <topology evidence="1">Multi-pass membrane protein</topology>
    </subcellularLocation>
</comment>
<dbReference type="Pfam" id="PF01943">
    <property type="entry name" value="Polysacc_synt"/>
    <property type="match status" value="1"/>
</dbReference>
<feature type="transmembrane region" description="Helical" evidence="5">
    <location>
        <begin position="279"/>
        <end position="299"/>
    </location>
</feature>
<keyword evidence="3 5" id="KW-1133">Transmembrane helix</keyword>
<feature type="transmembrane region" description="Helical" evidence="5">
    <location>
        <begin position="441"/>
        <end position="465"/>
    </location>
</feature>
<feature type="transmembrane region" description="Helical" evidence="5">
    <location>
        <begin position="164"/>
        <end position="186"/>
    </location>
</feature>
<feature type="transmembrane region" description="Helical" evidence="5">
    <location>
        <begin position="111"/>
        <end position="133"/>
    </location>
</feature>
<reference evidence="7" key="1">
    <citation type="journal article" date="2019" name="Int. J. Syst. Evol. Microbiol.">
        <title>The Global Catalogue of Microorganisms (GCM) 10K type strain sequencing project: providing services to taxonomists for standard genome sequencing and annotation.</title>
        <authorList>
            <consortium name="The Broad Institute Genomics Platform"/>
            <consortium name="The Broad Institute Genome Sequencing Center for Infectious Disease"/>
            <person name="Wu L."/>
            <person name="Ma J."/>
        </authorList>
    </citation>
    <scope>NUCLEOTIDE SEQUENCE [LARGE SCALE GENOMIC DNA]</scope>
    <source>
        <strain evidence="7">CGMCC 1.19061</strain>
    </source>
</reference>
<feature type="transmembrane region" description="Helical" evidence="5">
    <location>
        <begin position="319"/>
        <end position="339"/>
    </location>
</feature>
<dbReference type="InterPro" id="IPR002797">
    <property type="entry name" value="Polysacc_synth"/>
</dbReference>
<gene>
    <name evidence="6" type="ORF">ACFO3L_04935</name>
</gene>
<feature type="transmembrane region" description="Helical" evidence="5">
    <location>
        <begin position="351"/>
        <end position="370"/>
    </location>
</feature>
<accession>A0ABV9M4N4</accession>
<feature type="transmembrane region" description="Helical" evidence="5">
    <location>
        <begin position="246"/>
        <end position="267"/>
    </location>
</feature>
<evidence type="ECO:0000256" key="1">
    <source>
        <dbReference type="ARBA" id="ARBA00004141"/>
    </source>
</evidence>
<feature type="transmembrane region" description="Helical" evidence="5">
    <location>
        <begin position="140"/>
        <end position="158"/>
    </location>
</feature>
<evidence type="ECO:0000256" key="2">
    <source>
        <dbReference type="ARBA" id="ARBA00022692"/>
    </source>
</evidence>
<dbReference type="EMBL" id="JBHSGT010000033">
    <property type="protein sequence ID" value="MFC4709974.1"/>
    <property type="molecule type" value="Genomic_DNA"/>
</dbReference>
<feature type="transmembrane region" description="Helical" evidence="5">
    <location>
        <begin position="7"/>
        <end position="26"/>
    </location>
</feature>
<evidence type="ECO:0000256" key="4">
    <source>
        <dbReference type="ARBA" id="ARBA00023136"/>
    </source>
</evidence>
<keyword evidence="7" id="KW-1185">Reference proteome</keyword>
<dbReference type="RefSeq" id="WP_379964437.1">
    <property type="nucleotide sequence ID" value="NZ_JBHSGT010000033.1"/>
</dbReference>
<feature type="transmembrane region" description="Helical" evidence="5">
    <location>
        <begin position="207"/>
        <end position="223"/>
    </location>
</feature>
<dbReference type="CDD" id="cd13128">
    <property type="entry name" value="MATE_Wzx_like"/>
    <property type="match status" value="1"/>
</dbReference>
<dbReference type="PANTHER" id="PTHR43424">
    <property type="entry name" value="LOCUS PUTATIVE PROTEIN 1-RELATED"/>
    <property type="match status" value="1"/>
</dbReference>
<dbReference type="InterPro" id="IPR052556">
    <property type="entry name" value="PolySynth_Transporter"/>
</dbReference>
<feature type="transmembrane region" description="Helical" evidence="5">
    <location>
        <begin position="84"/>
        <end position="105"/>
    </location>
</feature>
<feature type="transmembrane region" description="Helical" evidence="5">
    <location>
        <begin position="46"/>
        <end position="63"/>
    </location>
</feature>
<keyword evidence="2 5" id="KW-0812">Transmembrane</keyword>
<evidence type="ECO:0000313" key="6">
    <source>
        <dbReference type="EMBL" id="MFC4709974.1"/>
    </source>
</evidence>
<proteinExistence type="predicted"/>
<evidence type="ECO:0000256" key="3">
    <source>
        <dbReference type="ARBA" id="ARBA00022989"/>
    </source>
</evidence>
<evidence type="ECO:0000313" key="7">
    <source>
        <dbReference type="Proteomes" id="UP001596026"/>
    </source>
</evidence>
<evidence type="ECO:0000256" key="5">
    <source>
        <dbReference type="SAM" id="Phobius"/>
    </source>
</evidence>